<dbReference type="GO" id="GO:0005634">
    <property type="term" value="C:nucleus"/>
    <property type="evidence" value="ECO:0007669"/>
    <property type="project" value="TreeGrafter"/>
</dbReference>
<evidence type="ECO:0000259" key="10">
    <source>
        <dbReference type="Pfam" id="PF16575"/>
    </source>
</evidence>
<proteinExistence type="inferred from homology"/>
<dbReference type="Pfam" id="PF16575">
    <property type="entry name" value="CLP1_P"/>
    <property type="match status" value="1"/>
</dbReference>
<dbReference type="InterPro" id="IPR045116">
    <property type="entry name" value="Clp1/Grc3"/>
</dbReference>
<dbReference type="OrthoDB" id="2405412at2759"/>
<comment type="similarity">
    <text evidence="1">Belongs to the Clp1 family. NOL9/GRC3 subfamily.</text>
</comment>
<accession>A0A9P6HIQ5</accession>
<reference evidence="12" key="1">
    <citation type="journal article" date="2020" name="Nat. Commun.">
        <title>Large-scale genome sequencing of mycorrhizal fungi provides insights into the early evolution of symbiotic traits.</title>
        <authorList>
            <person name="Miyauchi S."/>
            <person name="Kiss E."/>
            <person name="Kuo A."/>
            <person name="Drula E."/>
            <person name="Kohler A."/>
            <person name="Sanchez-Garcia M."/>
            <person name="Morin E."/>
            <person name="Andreopoulos B."/>
            <person name="Barry K.W."/>
            <person name="Bonito G."/>
            <person name="Buee M."/>
            <person name="Carver A."/>
            <person name="Chen C."/>
            <person name="Cichocki N."/>
            <person name="Clum A."/>
            <person name="Culley D."/>
            <person name="Crous P.W."/>
            <person name="Fauchery L."/>
            <person name="Girlanda M."/>
            <person name="Hayes R.D."/>
            <person name="Keri Z."/>
            <person name="LaButti K."/>
            <person name="Lipzen A."/>
            <person name="Lombard V."/>
            <person name="Magnuson J."/>
            <person name="Maillard F."/>
            <person name="Murat C."/>
            <person name="Nolan M."/>
            <person name="Ohm R.A."/>
            <person name="Pangilinan J."/>
            <person name="Pereira M.F."/>
            <person name="Perotto S."/>
            <person name="Peter M."/>
            <person name="Pfister S."/>
            <person name="Riley R."/>
            <person name="Sitrit Y."/>
            <person name="Stielow J.B."/>
            <person name="Szollosi G."/>
            <person name="Zifcakova L."/>
            <person name="Stursova M."/>
            <person name="Spatafora J.W."/>
            <person name="Tedersoo L."/>
            <person name="Vaario L.M."/>
            <person name="Yamada A."/>
            <person name="Yan M."/>
            <person name="Wang P."/>
            <person name="Xu J."/>
            <person name="Bruns T."/>
            <person name="Baldrian P."/>
            <person name="Vilgalys R."/>
            <person name="Dunand C."/>
            <person name="Henrissat B."/>
            <person name="Grigoriev I.V."/>
            <person name="Hibbett D."/>
            <person name="Nagy L.G."/>
            <person name="Martin F.M."/>
        </authorList>
    </citation>
    <scope>NUCLEOTIDE SEQUENCE</scope>
    <source>
        <strain evidence="12">UH-Tt-Lm1</strain>
    </source>
</reference>
<evidence type="ECO:0000313" key="13">
    <source>
        <dbReference type="Proteomes" id="UP000736335"/>
    </source>
</evidence>
<evidence type="ECO:0000256" key="5">
    <source>
        <dbReference type="ARBA" id="ARBA00022741"/>
    </source>
</evidence>
<feature type="compositionally biased region" description="Basic residues" evidence="9">
    <location>
        <begin position="41"/>
        <end position="50"/>
    </location>
</feature>
<reference evidence="12" key="2">
    <citation type="submission" date="2020-11" db="EMBL/GenBank/DDBJ databases">
        <authorList>
            <consortium name="DOE Joint Genome Institute"/>
            <person name="Kuo A."/>
            <person name="Miyauchi S."/>
            <person name="Kiss E."/>
            <person name="Drula E."/>
            <person name="Kohler A."/>
            <person name="Sanchez-Garcia M."/>
            <person name="Andreopoulos B."/>
            <person name="Barry K.W."/>
            <person name="Bonito G."/>
            <person name="Buee M."/>
            <person name="Carver A."/>
            <person name="Chen C."/>
            <person name="Cichocki N."/>
            <person name="Clum A."/>
            <person name="Culley D."/>
            <person name="Crous P.W."/>
            <person name="Fauchery L."/>
            <person name="Girlanda M."/>
            <person name="Hayes R."/>
            <person name="Keri Z."/>
            <person name="Labutti K."/>
            <person name="Lipzen A."/>
            <person name="Lombard V."/>
            <person name="Magnuson J."/>
            <person name="Maillard F."/>
            <person name="Morin E."/>
            <person name="Murat C."/>
            <person name="Nolan M."/>
            <person name="Ohm R."/>
            <person name="Pangilinan J."/>
            <person name="Pereira M."/>
            <person name="Perotto S."/>
            <person name="Peter M."/>
            <person name="Riley R."/>
            <person name="Sitrit Y."/>
            <person name="Stielow B."/>
            <person name="Szollosi G."/>
            <person name="Zifcakova L."/>
            <person name="Stursova M."/>
            <person name="Spatafora J.W."/>
            <person name="Tedersoo L."/>
            <person name="Vaario L.-M."/>
            <person name="Yamada A."/>
            <person name="Yan M."/>
            <person name="Wang P."/>
            <person name="Xu J."/>
            <person name="Bruns T."/>
            <person name="Baldrian P."/>
            <person name="Vilgalys R."/>
            <person name="Henrissat B."/>
            <person name="Grigoriev I.V."/>
            <person name="Hibbett D."/>
            <person name="Nagy L.G."/>
            <person name="Martin F.M."/>
        </authorList>
    </citation>
    <scope>NUCLEOTIDE SEQUENCE</scope>
    <source>
        <strain evidence="12">UH-Tt-Lm1</strain>
    </source>
</reference>
<keyword evidence="6" id="KW-0418">Kinase</keyword>
<evidence type="ECO:0000256" key="4">
    <source>
        <dbReference type="ARBA" id="ARBA00022679"/>
    </source>
</evidence>
<feature type="compositionally biased region" description="Basic and acidic residues" evidence="9">
    <location>
        <begin position="60"/>
        <end position="78"/>
    </location>
</feature>
<feature type="compositionally biased region" description="Polar residues" evidence="9">
    <location>
        <begin position="100"/>
        <end position="110"/>
    </location>
</feature>
<dbReference type="Gene3D" id="3.40.50.300">
    <property type="entry name" value="P-loop containing nucleotide triphosphate hydrolases"/>
    <property type="match status" value="1"/>
</dbReference>
<evidence type="ECO:0000256" key="7">
    <source>
        <dbReference type="ARBA" id="ARBA00022840"/>
    </source>
</evidence>
<evidence type="ECO:0000256" key="1">
    <source>
        <dbReference type="ARBA" id="ARBA00011003"/>
    </source>
</evidence>
<organism evidence="12 13">
    <name type="scientific">Thelephora terrestris</name>
    <dbReference type="NCBI Taxonomy" id="56493"/>
    <lineage>
        <taxon>Eukaryota</taxon>
        <taxon>Fungi</taxon>
        <taxon>Dikarya</taxon>
        <taxon>Basidiomycota</taxon>
        <taxon>Agaricomycotina</taxon>
        <taxon>Agaricomycetes</taxon>
        <taxon>Thelephorales</taxon>
        <taxon>Thelephoraceae</taxon>
        <taxon>Thelephora</taxon>
    </lineage>
</organism>
<dbReference type="PANTHER" id="PTHR12755:SF3">
    <property type="entry name" value="POLYNUCLEOTIDE 5'-HYDROXYL-KINASE NOL9"/>
    <property type="match status" value="1"/>
</dbReference>
<protein>
    <recommendedName>
        <fullName evidence="3">Polynucleotide 5'-hydroxyl-kinase GRC3</fullName>
    </recommendedName>
    <alternativeName>
        <fullName evidence="8">Polynucleotide 5'-hydroxyl-kinase NOL9</fullName>
    </alternativeName>
    <alternativeName>
        <fullName evidence="2">Polynucleotide 5'-hydroxyl-kinase grc3</fullName>
    </alternativeName>
</protein>
<keyword evidence="7" id="KW-0067">ATP-binding</keyword>
<comment type="caution">
    <text evidence="12">The sequence shown here is derived from an EMBL/GenBank/DDBJ whole genome shotgun (WGS) entry which is preliminary data.</text>
</comment>
<dbReference type="SUPFAM" id="SSF52540">
    <property type="entry name" value="P-loop containing nucleoside triphosphate hydrolases"/>
    <property type="match status" value="1"/>
</dbReference>
<feature type="domain" description="NOL9 N-terminal" evidence="11">
    <location>
        <begin position="182"/>
        <end position="239"/>
    </location>
</feature>
<dbReference type="Pfam" id="PF24419">
    <property type="entry name" value="Cupin_NOL9"/>
    <property type="match status" value="1"/>
</dbReference>
<evidence type="ECO:0000256" key="6">
    <source>
        <dbReference type="ARBA" id="ARBA00022777"/>
    </source>
</evidence>
<feature type="domain" description="Clp1 P-loop" evidence="10">
    <location>
        <begin position="352"/>
        <end position="548"/>
    </location>
</feature>
<evidence type="ECO:0000256" key="9">
    <source>
        <dbReference type="SAM" id="MobiDB-lite"/>
    </source>
</evidence>
<dbReference type="GO" id="GO:0005524">
    <property type="term" value="F:ATP binding"/>
    <property type="evidence" value="ECO:0007669"/>
    <property type="project" value="UniProtKB-KW"/>
</dbReference>
<dbReference type="Proteomes" id="UP000736335">
    <property type="component" value="Unassembled WGS sequence"/>
</dbReference>
<feature type="region of interest" description="Disordered" evidence="9">
    <location>
        <begin position="13"/>
        <end position="131"/>
    </location>
</feature>
<dbReference type="InterPro" id="IPR027417">
    <property type="entry name" value="P-loop_NTPase"/>
</dbReference>
<evidence type="ECO:0000256" key="3">
    <source>
        <dbReference type="ARBA" id="ARBA00019824"/>
    </source>
</evidence>
<dbReference type="AlphaFoldDB" id="A0A9P6HIQ5"/>
<dbReference type="InterPro" id="IPR057573">
    <property type="entry name" value="NOL9_N"/>
</dbReference>
<dbReference type="GO" id="GO:0000448">
    <property type="term" value="P:cleavage in ITS2 between 5.8S rRNA and LSU-rRNA of tricistronic rRNA transcript (SSU-rRNA, 5.8S rRNA, LSU-rRNA)"/>
    <property type="evidence" value="ECO:0007669"/>
    <property type="project" value="TreeGrafter"/>
</dbReference>
<keyword evidence="13" id="KW-1185">Reference proteome</keyword>
<dbReference type="PANTHER" id="PTHR12755">
    <property type="entry name" value="CLEAVAGE/POLYADENYLATION FACTOR IA SUBUNIT CLP1P"/>
    <property type="match status" value="1"/>
</dbReference>
<sequence length="739" mass="80205">MLSAFHARKVRLAAASGVQEPVASSLTPANPDLQSPAPGHAPRRSPRKRKPESVPGNDAEQQRRKKADDRKIEDKVRYFDAPVDVPEPGSRSLTDDDVSLSDQEPLSQVHVQPRRAWSPSQPFLDSSDEEMETEVGGAQAASASVPAPTTPTFSVEIGTNTFRLTPEECFALVGLEEPATAIILPAHSNITLTGVYQLTVLQGAVTIMGVTLVCSAISHAVFSPKLSPIPCIESLGNTDPASPLISRAPGRLRPWISPDHAVIVIRAHPTGIEGLGRVMRTFESMFQLSNSAADLGVRGVRVHMWTQEERSIQQFVLPKTWDQEASNLLDACSRLEEGNAAVFRPIICQVTGPKSSGKSTFARMLSNRLTTRFAQVAVLDCDLGQSEFSPGGMVALTVISKPLFGPSFAHLITPHAAHFIGSPTPRNSPTHYLSAIQALVETYKQELEFPTAPPTGDTRITEVVPLVVNTMGWTKGLGADLNKKIEDMVEPSDVFEFENLNHNSNFGSFHPTPNPGIRRRHLPPTQPFTGSSHTPAELRALSLLSYFHTVRLSVQGDNHAARRWETETPLCAKVPYDVCASVAFDKVILATPGMEDVVVSEIQNVLNGAVVALVESLEADVTHSPKAGGGVHSLYQQGTSPPSPFSSNCLGLALIRSLSATRMQLITPVPPEVLCRCRVLIKGEIEVPVWGMLDFRAENDGDVAGVEMTKVPYLRWGKTEGLGGGKRRIRRNLMRKSQL</sequence>
<evidence type="ECO:0000313" key="12">
    <source>
        <dbReference type="EMBL" id="KAF9787779.1"/>
    </source>
</evidence>
<evidence type="ECO:0000259" key="11">
    <source>
        <dbReference type="Pfam" id="PF24419"/>
    </source>
</evidence>
<evidence type="ECO:0000256" key="8">
    <source>
        <dbReference type="ARBA" id="ARBA00071212"/>
    </source>
</evidence>
<dbReference type="InterPro" id="IPR032319">
    <property type="entry name" value="CLP1_P"/>
</dbReference>
<dbReference type="EMBL" id="WIUZ02000004">
    <property type="protein sequence ID" value="KAF9787779.1"/>
    <property type="molecule type" value="Genomic_DNA"/>
</dbReference>
<keyword evidence="4" id="KW-0808">Transferase</keyword>
<name>A0A9P6HIQ5_9AGAM</name>
<gene>
    <name evidence="12" type="ORF">BJ322DRAFT_1119840</name>
</gene>
<dbReference type="GO" id="GO:0051731">
    <property type="term" value="F:polynucleotide 5'-hydroxyl-kinase activity"/>
    <property type="evidence" value="ECO:0007669"/>
    <property type="project" value="InterPro"/>
</dbReference>
<evidence type="ECO:0000256" key="2">
    <source>
        <dbReference type="ARBA" id="ARBA00018706"/>
    </source>
</evidence>
<keyword evidence="5" id="KW-0547">Nucleotide-binding</keyword>